<evidence type="ECO:0000313" key="2">
    <source>
        <dbReference type="EMBL" id="KAF2146151.1"/>
    </source>
</evidence>
<dbReference type="SUPFAM" id="SSF54518">
    <property type="entry name" value="Tubby C-terminal domain-like"/>
    <property type="match status" value="1"/>
</dbReference>
<name>A0A6A6BU43_9PEZI</name>
<dbReference type="GeneID" id="54293925"/>
<dbReference type="Gene3D" id="2.40.160.200">
    <property type="entry name" value="LURP1-related"/>
    <property type="match status" value="1"/>
</dbReference>
<dbReference type="Proteomes" id="UP000799438">
    <property type="component" value="Unassembled WGS sequence"/>
</dbReference>
<protein>
    <recommendedName>
        <fullName evidence="4">Tubby C-terminal domain-containing protein</fullName>
    </recommendedName>
</protein>
<dbReference type="InterPro" id="IPR007612">
    <property type="entry name" value="LOR"/>
</dbReference>
<comment type="similarity">
    <text evidence="1">Belongs to the LOR family.</text>
</comment>
<dbReference type="Pfam" id="PF04525">
    <property type="entry name" value="LOR"/>
    <property type="match status" value="1"/>
</dbReference>
<dbReference type="OrthoDB" id="97518at2759"/>
<sequence length="194" mass="21723">MLQPAPRPIGLFPAHFARQPEAMVVKEHLVPMAQNDYTIKSVEGQTMFYIEAKSFSLSRRKAFMDLQGNILFTIRKENFSIPPCYYAEDSSGKRILEVQSKFTFGSSKAVCSFIGVSGKRESLFMKGNFTASKATITDESTNAPVAMINRDIFTAREIFAGVQTYVVSVAPNVDKALIAAMCICLDERRDERRN</sequence>
<organism evidence="2 3">
    <name type="scientific">Aplosporella prunicola CBS 121167</name>
    <dbReference type="NCBI Taxonomy" id="1176127"/>
    <lineage>
        <taxon>Eukaryota</taxon>
        <taxon>Fungi</taxon>
        <taxon>Dikarya</taxon>
        <taxon>Ascomycota</taxon>
        <taxon>Pezizomycotina</taxon>
        <taxon>Dothideomycetes</taxon>
        <taxon>Dothideomycetes incertae sedis</taxon>
        <taxon>Botryosphaeriales</taxon>
        <taxon>Aplosporellaceae</taxon>
        <taxon>Aplosporella</taxon>
    </lineage>
</organism>
<dbReference type="EMBL" id="ML995476">
    <property type="protein sequence ID" value="KAF2146151.1"/>
    <property type="molecule type" value="Genomic_DNA"/>
</dbReference>
<dbReference type="PANTHER" id="PTHR31087">
    <property type="match status" value="1"/>
</dbReference>
<reference evidence="2" key="1">
    <citation type="journal article" date="2020" name="Stud. Mycol.">
        <title>101 Dothideomycetes genomes: a test case for predicting lifestyles and emergence of pathogens.</title>
        <authorList>
            <person name="Haridas S."/>
            <person name="Albert R."/>
            <person name="Binder M."/>
            <person name="Bloem J."/>
            <person name="Labutti K."/>
            <person name="Salamov A."/>
            <person name="Andreopoulos B."/>
            <person name="Baker S."/>
            <person name="Barry K."/>
            <person name="Bills G."/>
            <person name="Bluhm B."/>
            <person name="Cannon C."/>
            <person name="Castanera R."/>
            <person name="Culley D."/>
            <person name="Daum C."/>
            <person name="Ezra D."/>
            <person name="Gonzalez J."/>
            <person name="Henrissat B."/>
            <person name="Kuo A."/>
            <person name="Liang C."/>
            <person name="Lipzen A."/>
            <person name="Lutzoni F."/>
            <person name="Magnuson J."/>
            <person name="Mondo S."/>
            <person name="Nolan M."/>
            <person name="Ohm R."/>
            <person name="Pangilinan J."/>
            <person name="Park H.-J."/>
            <person name="Ramirez L."/>
            <person name="Alfaro M."/>
            <person name="Sun H."/>
            <person name="Tritt A."/>
            <person name="Yoshinaga Y."/>
            <person name="Zwiers L.-H."/>
            <person name="Turgeon B."/>
            <person name="Goodwin S."/>
            <person name="Spatafora J."/>
            <person name="Crous P."/>
            <person name="Grigoriev I."/>
        </authorList>
    </citation>
    <scope>NUCLEOTIDE SEQUENCE</scope>
    <source>
        <strain evidence="2">CBS 121167</strain>
    </source>
</reference>
<dbReference type="AlphaFoldDB" id="A0A6A6BU43"/>
<gene>
    <name evidence="2" type="ORF">K452DRAFT_219743</name>
</gene>
<proteinExistence type="inferred from homology"/>
<keyword evidence="3" id="KW-1185">Reference proteome</keyword>
<dbReference type="InterPro" id="IPR025659">
    <property type="entry name" value="Tubby-like_C"/>
</dbReference>
<evidence type="ECO:0008006" key="4">
    <source>
        <dbReference type="Google" id="ProtNLM"/>
    </source>
</evidence>
<dbReference type="PANTHER" id="PTHR31087:SF161">
    <property type="entry name" value="TUBBY C 2 FAMILY PROTEIN"/>
    <property type="match status" value="1"/>
</dbReference>
<dbReference type="RefSeq" id="XP_033401863.1">
    <property type="nucleotide sequence ID" value="XM_033536429.1"/>
</dbReference>
<dbReference type="InterPro" id="IPR038595">
    <property type="entry name" value="LOR_sf"/>
</dbReference>
<accession>A0A6A6BU43</accession>
<evidence type="ECO:0000256" key="1">
    <source>
        <dbReference type="ARBA" id="ARBA00005437"/>
    </source>
</evidence>
<evidence type="ECO:0000313" key="3">
    <source>
        <dbReference type="Proteomes" id="UP000799438"/>
    </source>
</evidence>